<sequence>MDLPPSSTLPPYEYTELEDAASYLRILRIYPSNQKDSDINCEFVEVPFDGDQGYEALSWCWGIQKHDRLIRVHKDGSVFALKVTYNLESALRAMRCRYRERFLWVDMVCINQACTAERNKQVSKMDRIYGQAWGICIWLGEEDEDSKMAISFIRNKVLQIGKHDELCENTKYYPLWGAFIRLMGRPWFFRRWVIQEIALSRKATIYCGRKKTSWKVFAAAVSLLVEAEARSFKLSRFINPDNSPGGVQGLGAVVLVEATSNLVRSSTEGNKEPQLLSSLEYLVSSLPIFQTSQPRDAIYALLAIAQDTMVQTKYRESSTSLVSAKSSLNVIKPISQAYHVDYTQPVIDVYREFVDFSISNSEKSRALDIICRPWAPKFTRKQERVGLEEPDGQQLESELDEEDLYVTLPSWIRSLSESAFGVLANPWIKTAPVSTRRINANTLVGLPIAGHRNYSAAGTEPVTELKHMFKKRSNHHSMFVEGFVLDKVKHMYEPSKLGHIPRAWLKHGKWKNLQKDPPEAFWRTLVADRASNGRNPPTYYPRACRESLRKPTGEAFDIQQLINEGPSTIVAEFLRRVQAVIWNRRLIETENERLGLVHIEVEEGYEICILYGCSVPVVLQKVLKTQEEIQQELDDD</sequence>
<dbReference type="InterPro" id="IPR052895">
    <property type="entry name" value="HetReg/Transcr_Mod"/>
</dbReference>
<dbReference type="PANTHER" id="PTHR24148">
    <property type="entry name" value="ANKYRIN REPEAT DOMAIN-CONTAINING PROTEIN 39 HOMOLOG-RELATED"/>
    <property type="match status" value="1"/>
</dbReference>
<evidence type="ECO:0000259" key="1">
    <source>
        <dbReference type="Pfam" id="PF06985"/>
    </source>
</evidence>
<keyword evidence="3" id="KW-1185">Reference proteome</keyword>
<proteinExistence type="predicted"/>
<accession>A0A6A6B7W9</accession>
<dbReference type="Pfam" id="PF06985">
    <property type="entry name" value="HET"/>
    <property type="match status" value="1"/>
</dbReference>
<feature type="domain" description="Heterokaryon incompatibility" evidence="1">
    <location>
        <begin position="54"/>
        <end position="196"/>
    </location>
</feature>
<gene>
    <name evidence="2" type="ORF">K452DRAFT_335247</name>
</gene>
<protein>
    <recommendedName>
        <fullName evidence="1">Heterokaryon incompatibility domain-containing protein</fullName>
    </recommendedName>
</protein>
<reference evidence="2" key="1">
    <citation type="journal article" date="2020" name="Stud. Mycol.">
        <title>101 Dothideomycetes genomes: a test case for predicting lifestyles and emergence of pathogens.</title>
        <authorList>
            <person name="Haridas S."/>
            <person name="Albert R."/>
            <person name="Binder M."/>
            <person name="Bloem J."/>
            <person name="Labutti K."/>
            <person name="Salamov A."/>
            <person name="Andreopoulos B."/>
            <person name="Baker S."/>
            <person name="Barry K."/>
            <person name="Bills G."/>
            <person name="Bluhm B."/>
            <person name="Cannon C."/>
            <person name="Castanera R."/>
            <person name="Culley D."/>
            <person name="Daum C."/>
            <person name="Ezra D."/>
            <person name="Gonzalez J."/>
            <person name="Henrissat B."/>
            <person name="Kuo A."/>
            <person name="Liang C."/>
            <person name="Lipzen A."/>
            <person name="Lutzoni F."/>
            <person name="Magnuson J."/>
            <person name="Mondo S."/>
            <person name="Nolan M."/>
            <person name="Ohm R."/>
            <person name="Pangilinan J."/>
            <person name="Park H.-J."/>
            <person name="Ramirez L."/>
            <person name="Alfaro M."/>
            <person name="Sun H."/>
            <person name="Tritt A."/>
            <person name="Yoshinaga Y."/>
            <person name="Zwiers L.-H."/>
            <person name="Turgeon B."/>
            <person name="Goodwin S."/>
            <person name="Spatafora J."/>
            <person name="Crous P."/>
            <person name="Grigoriev I."/>
        </authorList>
    </citation>
    <scope>NUCLEOTIDE SEQUENCE</scope>
    <source>
        <strain evidence="2">CBS 121167</strain>
    </source>
</reference>
<dbReference type="RefSeq" id="XP_033395893.1">
    <property type="nucleotide sequence ID" value="XM_033545221.1"/>
</dbReference>
<dbReference type="InterPro" id="IPR010730">
    <property type="entry name" value="HET"/>
</dbReference>
<feature type="non-terminal residue" evidence="2">
    <location>
        <position position="636"/>
    </location>
</feature>
<organism evidence="2 3">
    <name type="scientific">Aplosporella prunicola CBS 121167</name>
    <dbReference type="NCBI Taxonomy" id="1176127"/>
    <lineage>
        <taxon>Eukaryota</taxon>
        <taxon>Fungi</taxon>
        <taxon>Dikarya</taxon>
        <taxon>Ascomycota</taxon>
        <taxon>Pezizomycotina</taxon>
        <taxon>Dothideomycetes</taxon>
        <taxon>Dothideomycetes incertae sedis</taxon>
        <taxon>Botryosphaeriales</taxon>
        <taxon>Aplosporellaceae</taxon>
        <taxon>Aplosporella</taxon>
    </lineage>
</organism>
<dbReference type="GeneID" id="54302720"/>
<evidence type="ECO:0000313" key="2">
    <source>
        <dbReference type="EMBL" id="KAF2140180.1"/>
    </source>
</evidence>
<dbReference type="PANTHER" id="PTHR24148:SF64">
    <property type="entry name" value="HETEROKARYON INCOMPATIBILITY DOMAIN-CONTAINING PROTEIN"/>
    <property type="match status" value="1"/>
</dbReference>
<evidence type="ECO:0000313" key="3">
    <source>
        <dbReference type="Proteomes" id="UP000799438"/>
    </source>
</evidence>
<dbReference type="Proteomes" id="UP000799438">
    <property type="component" value="Unassembled WGS sequence"/>
</dbReference>
<dbReference type="OrthoDB" id="3477286at2759"/>
<dbReference type="EMBL" id="ML995490">
    <property type="protein sequence ID" value="KAF2140180.1"/>
    <property type="molecule type" value="Genomic_DNA"/>
</dbReference>
<dbReference type="AlphaFoldDB" id="A0A6A6B7W9"/>
<name>A0A6A6B7W9_9PEZI</name>